<dbReference type="Gene3D" id="3.90.1010.20">
    <property type="match status" value="2"/>
</dbReference>
<dbReference type="EMBL" id="VSSQ01002044">
    <property type="protein sequence ID" value="MPM12952.1"/>
    <property type="molecule type" value="Genomic_DNA"/>
</dbReference>
<comment type="caution">
    <text evidence="8">The sequence shown here is derived from an EMBL/GenBank/DDBJ whole genome shotgun (WGS) entry which is preliminary data.</text>
</comment>
<dbReference type="Pfam" id="PF04205">
    <property type="entry name" value="FMN_bind"/>
    <property type="match status" value="2"/>
</dbReference>
<evidence type="ECO:0000256" key="1">
    <source>
        <dbReference type="ARBA" id="ARBA00001917"/>
    </source>
</evidence>
<dbReference type="PROSITE" id="PS51257">
    <property type="entry name" value="PROKAR_LIPOPROTEIN"/>
    <property type="match status" value="1"/>
</dbReference>
<dbReference type="InterPro" id="IPR007329">
    <property type="entry name" value="FMN-bd"/>
</dbReference>
<dbReference type="GO" id="GO:0016020">
    <property type="term" value="C:membrane"/>
    <property type="evidence" value="ECO:0007669"/>
    <property type="project" value="InterPro"/>
</dbReference>
<dbReference type="AlphaFoldDB" id="A0A644X9U3"/>
<comment type="cofactor">
    <cofactor evidence="2">
        <name>FAD</name>
        <dbReference type="ChEBI" id="CHEBI:57692"/>
    </cofactor>
</comment>
<gene>
    <name evidence="8" type="primary">urdA_9</name>
    <name evidence="8" type="ORF">SDC9_59307</name>
</gene>
<evidence type="ECO:0000256" key="5">
    <source>
        <dbReference type="ARBA" id="ARBA00022827"/>
    </source>
</evidence>
<dbReference type="Gene3D" id="3.50.50.60">
    <property type="entry name" value="FAD/NAD(P)-binding domain"/>
    <property type="match status" value="1"/>
</dbReference>
<name>A0A644X9U3_9ZZZZ</name>
<comment type="cofactor">
    <cofactor evidence="1">
        <name>FMN</name>
        <dbReference type="ChEBI" id="CHEBI:58210"/>
    </cofactor>
</comment>
<dbReference type="SMART" id="SM00900">
    <property type="entry name" value="FMN_bind"/>
    <property type="match status" value="2"/>
</dbReference>
<dbReference type="PANTHER" id="PTHR43400:SF7">
    <property type="entry name" value="FAD-DEPENDENT OXIDOREDUCTASE 2 FAD BINDING DOMAIN-CONTAINING PROTEIN"/>
    <property type="match status" value="1"/>
</dbReference>
<evidence type="ECO:0000259" key="7">
    <source>
        <dbReference type="SMART" id="SM00900"/>
    </source>
</evidence>
<evidence type="ECO:0000256" key="3">
    <source>
        <dbReference type="ARBA" id="ARBA00008040"/>
    </source>
</evidence>
<dbReference type="InterPro" id="IPR050315">
    <property type="entry name" value="FAD-oxidoreductase_2"/>
</dbReference>
<evidence type="ECO:0000313" key="8">
    <source>
        <dbReference type="EMBL" id="MPM12952.1"/>
    </source>
</evidence>
<dbReference type="InterPro" id="IPR036188">
    <property type="entry name" value="FAD/NAD-bd_sf"/>
</dbReference>
<dbReference type="InterPro" id="IPR003953">
    <property type="entry name" value="FAD-dep_OxRdtase_2_FAD-bd"/>
</dbReference>
<organism evidence="8">
    <name type="scientific">bioreactor metagenome</name>
    <dbReference type="NCBI Taxonomy" id="1076179"/>
    <lineage>
        <taxon>unclassified sequences</taxon>
        <taxon>metagenomes</taxon>
        <taxon>ecological metagenomes</taxon>
    </lineage>
</organism>
<proteinExistence type="inferred from homology"/>
<dbReference type="Pfam" id="PF00890">
    <property type="entry name" value="FAD_binding_2"/>
    <property type="match status" value="1"/>
</dbReference>
<feature type="domain" description="FMN-binding" evidence="7">
    <location>
        <begin position="140"/>
        <end position="216"/>
    </location>
</feature>
<evidence type="ECO:0000256" key="2">
    <source>
        <dbReference type="ARBA" id="ARBA00001974"/>
    </source>
</evidence>
<protein>
    <submittedName>
        <fullName evidence="8">Urocanate reductase</fullName>
        <ecNumber evidence="8">1.3.99.33</ecNumber>
    </submittedName>
</protein>
<evidence type="ECO:0000256" key="6">
    <source>
        <dbReference type="ARBA" id="ARBA00023002"/>
    </source>
</evidence>
<sequence>MKKILSLLICAAMLLSVTACGSKDVGKFTAGTYTATAKGFGGDVVVTLTVDSSKITAAEIKGDSETAGIGSKAVEEMPKQILDAQSAEVDGVAGATYTSGAIKEATQAALDQAMGVAVTTSNMKDGTYSATTPSYAQINGLMTTGSMSMTVTVKDNKFENIVIDDFTDTDVIGGMAYPILIDNVLKYQSLGVDSVSGATVSSNAFFTALSDCVTQAGGTPSVLQAVEVPSEAPKSTEYNTDILVIGAGMAGLTAAIEAAQEGADVILLEKNNVYSSSTTRSLGYIVGAGTKAQEAAGITDDANAFYNDIASLYAGEPELDTGLLRVMADNSADLNGWLTDLGVTFTGVINKSEKGERRTKRIHTTDGGSYVTSKLVKAAEEAGVTIMLGTPATSLIQEKDGTISGAMATNGNGDTLTIHSKATIVAAGSYTNNEELFKELNPRIDNITYSCGCGEGDAYNWFVAVGADIVEIPYTQFMYYSYAASFAEFPEVIPNAPDAPAYDILLVTGGGERVTAEDNFCFEFTKENWNRGYNEGYAVVGQSFADKYPILMKDVLENTVPSSGLPYAYKEDTIEALAADVGMDPAVLAATIARYNELCDKGEDTDFGKDPQYMEKIDGTYYIIRLPQVTTDGYTGARINEKSQVLDKAGNWIPGLYAAGSCADGQTVSVNYFGCGTSLLTCGVFGREAAKDAVSRLK</sequence>
<dbReference type="SUPFAM" id="SSF51905">
    <property type="entry name" value="FAD/NAD(P)-binding domain"/>
    <property type="match status" value="1"/>
</dbReference>
<keyword evidence="4" id="KW-0285">Flavoprotein</keyword>
<keyword evidence="5" id="KW-0274">FAD</keyword>
<dbReference type="PRINTS" id="PR00368">
    <property type="entry name" value="FADPNR"/>
</dbReference>
<accession>A0A644X9U3</accession>
<dbReference type="GO" id="GO:0010181">
    <property type="term" value="F:FMN binding"/>
    <property type="evidence" value="ECO:0007669"/>
    <property type="project" value="InterPro"/>
</dbReference>
<dbReference type="SUPFAM" id="SSF56425">
    <property type="entry name" value="Succinate dehydrogenase/fumarate reductase flavoprotein, catalytic domain"/>
    <property type="match status" value="1"/>
</dbReference>
<dbReference type="PANTHER" id="PTHR43400">
    <property type="entry name" value="FUMARATE REDUCTASE"/>
    <property type="match status" value="1"/>
</dbReference>
<dbReference type="Gene3D" id="3.90.700.10">
    <property type="entry name" value="Succinate dehydrogenase/fumarate reductase flavoprotein, catalytic domain"/>
    <property type="match status" value="1"/>
</dbReference>
<comment type="similarity">
    <text evidence="3">Belongs to the FAD-dependent oxidoreductase 2 family. FRD/SDH subfamily.</text>
</comment>
<feature type="domain" description="FMN-binding" evidence="7">
    <location>
        <begin position="39"/>
        <end position="113"/>
    </location>
</feature>
<reference evidence="8" key="1">
    <citation type="submission" date="2019-08" db="EMBL/GenBank/DDBJ databases">
        <authorList>
            <person name="Kucharzyk K."/>
            <person name="Murdoch R.W."/>
            <person name="Higgins S."/>
            <person name="Loffler F."/>
        </authorList>
    </citation>
    <scope>NUCLEOTIDE SEQUENCE</scope>
</reference>
<dbReference type="EC" id="1.3.99.33" evidence="8"/>
<keyword evidence="6 8" id="KW-0560">Oxidoreductase</keyword>
<dbReference type="GO" id="GO:0016491">
    <property type="term" value="F:oxidoreductase activity"/>
    <property type="evidence" value="ECO:0007669"/>
    <property type="project" value="UniProtKB-KW"/>
</dbReference>
<evidence type="ECO:0000256" key="4">
    <source>
        <dbReference type="ARBA" id="ARBA00022630"/>
    </source>
</evidence>
<dbReference type="InterPro" id="IPR027477">
    <property type="entry name" value="Succ_DH/fumarate_Rdtase_cat_sf"/>
</dbReference>